<dbReference type="Proteomes" id="UP000315891">
    <property type="component" value="Chromosome"/>
</dbReference>
<dbReference type="RefSeq" id="WP_143879799.1">
    <property type="nucleotide sequence ID" value="NZ_BAABLZ010000001.1"/>
</dbReference>
<evidence type="ECO:0008006" key="4">
    <source>
        <dbReference type="Google" id="ProtNLM"/>
    </source>
</evidence>
<name>A0A516V701_9GAMM</name>
<evidence type="ECO:0000313" key="3">
    <source>
        <dbReference type="Proteomes" id="UP000315891"/>
    </source>
</evidence>
<evidence type="ECO:0000313" key="2">
    <source>
        <dbReference type="EMBL" id="QDQ74290.1"/>
    </source>
</evidence>
<feature type="signal peptide" evidence="1">
    <location>
        <begin position="1"/>
        <end position="20"/>
    </location>
</feature>
<evidence type="ECO:0000256" key="1">
    <source>
        <dbReference type="SAM" id="SignalP"/>
    </source>
</evidence>
<organism evidence="2 3">
    <name type="scientific">Pseudoluteimonas lycopersici</name>
    <dbReference type="NCBI Taxonomy" id="1324796"/>
    <lineage>
        <taxon>Bacteria</taxon>
        <taxon>Pseudomonadati</taxon>
        <taxon>Pseudomonadota</taxon>
        <taxon>Gammaproteobacteria</taxon>
        <taxon>Lysobacterales</taxon>
        <taxon>Lysobacteraceae</taxon>
        <taxon>Pseudoluteimonas</taxon>
    </lineage>
</organism>
<dbReference type="AlphaFoldDB" id="A0A516V701"/>
<dbReference type="EMBL" id="CP041742">
    <property type="protein sequence ID" value="QDQ74290.1"/>
    <property type="molecule type" value="Genomic_DNA"/>
</dbReference>
<keyword evidence="1" id="KW-0732">Signal</keyword>
<protein>
    <recommendedName>
        <fullName evidence="4">Lipoprotein</fullName>
    </recommendedName>
</protein>
<dbReference type="PROSITE" id="PS51257">
    <property type="entry name" value="PROKAR_LIPOPROTEIN"/>
    <property type="match status" value="1"/>
</dbReference>
<accession>A0A516V701</accession>
<gene>
    <name evidence="2" type="ORF">FNZ56_10555</name>
</gene>
<dbReference type="OrthoDB" id="5948002at2"/>
<proteinExistence type="predicted"/>
<sequence>MNIKLTAGALALAMLAACHGKDPQAEAKAQAAQAAAQEAAASDAAKAFDAAVAQQNWRLAKAQGDVLVAQFPQSQAAQRVRTQLVDIKAKADAAREGERTAALWSYDKEAVKGGGTQLSASIYSRDPVDTGGGAQPVRLIFRDHPSWGRSSYLVLAGGDFDKSCYGHCKVMVTVDDQAPKAMAANRPKTDEAIAMFIDDYKGLWRLAKSAKVLTIEFPVKGYSKKTAVFETAGLDATQLSKWN</sequence>
<feature type="chain" id="PRO_5021698118" description="Lipoprotein" evidence="1">
    <location>
        <begin position="21"/>
        <end position="243"/>
    </location>
</feature>
<keyword evidence="3" id="KW-1185">Reference proteome</keyword>
<reference evidence="2 3" key="1">
    <citation type="submission" date="2019-07" db="EMBL/GenBank/DDBJ databases">
        <title>Lysobacter weifangensis sp. nov., isolated from bensulfuron-methyl contaminated farmland soil.</title>
        <authorList>
            <person name="Zhao H."/>
        </authorList>
    </citation>
    <scope>NUCLEOTIDE SEQUENCE [LARGE SCALE GENOMIC DNA]</scope>
    <source>
        <strain evidence="2 3">CC-Bw-6</strain>
    </source>
</reference>